<dbReference type="InterPro" id="IPR003593">
    <property type="entry name" value="AAA+_ATPase"/>
</dbReference>
<dbReference type="GO" id="GO:0016887">
    <property type="term" value="F:ATP hydrolysis activity"/>
    <property type="evidence" value="ECO:0007669"/>
    <property type="project" value="InterPro"/>
</dbReference>
<dbReference type="Gene3D" id="6.20.220.10">
    <property type="entry name" value="ClpX chaperone, C4-type zinc finger domain"/>
    <property type="match status" value="1"/>
</dbReference>
<dbReference type="Pfam" id="PF06689">
    <property type="entry name" value="zf-C4_ClpX"/>
    <property type="match status" value="1"/>
</dbReference>
<evidence type="ECO:0000256" key="3">
    <source>
        <dbReference type="ARBA" id="ARBA00022833"/>
    </source>
</evidence>
<dbReference type="GO" id="GO:0008233">
    <property type="term" value="F:peptidase activity"/>
    <property type="evidence" value="ECO:0007669"/>
    <property type="project" value="UniProtKB-KW"/>
</dbReference>
<keyword evidence="2 6" id="KW-0547">Nucleotide-binding</keyword>
<evidence type="ECO:0000256" key="6">
    <source>
        <dbReference type="HAMAP-Rule" id="MF_00175"/>
    </source>
</evidence>
<dbReference type="OrthoDB" id="6378724at2"/>
<dbReference type="InterPro" id="IPR019489">
    <property type="entry name" value="Clp_ATPase_C"/>
</dbReference>
<evidence type="ECO:0000313" key="9">
    <source>
        <dbReference type="EMBL" id="OQK15542.1"/>
    </source>
</evidence>
<dbReference type="InterPro" id="IPR010603">
    <property type="entry name" value="Znf_CppX_C4"/>
</dbReference>
<keyword evidence="3 6" id="KW-0862">Zinc</keyword>
<dbReference type="InterPro" id="IPR059188">
    <property type="entry name" value="Znf_CLPX-like"/>
</dbReference>
<accession>A0A1V8M1Y7</accession>
<keyword evidence="1 6" id="KW-0479">Metal-binding</keyword>
<name>A0A1V8M1Y7_9GAMM</name>
<evidence type="ECO:0000256" key="2">
    <source>
        <dbReference type="ARBA" id="ARBA00022741"/>
    </source>
</evidence>
<dbReference type="SUPFAM" id="SSF52540">
    <property type="entry name" value="P-loop containing nucleoside triphosphate hydrolases"/>
    <property type="match status" value="1"/>
</dbReference>
<dbReference type="GO" id="GO:0140662">
    <property type="term" value="F:ATP-dependent protein folding chaperone"/>
    <property type="evidence" value="ECO:0007669"/>
    <property type="project" value="InterPro"/>
</dbReference>
<dbReference type="InterPro" id="IPR038366">
    <property type="entry name" value="Znf_CppX_C4_sf"/>
</dbReference>
<dbReference type="InterPro" id="IPR050052">
    <property type="entry name" value="ATP-dep_Clp_protease_ClpX"/>
</dbReference>
<keyword evidence="5 6" id="KW-0143">Chaperone</keyword>
<comment type="caution">
    <text evidence="9">The sequence shown here is derived from an EMBL/GenBank/DDBJ whole genome shotgun (WGS) entry which is preliminary data.</text>
</comment>
<keyword evidence="4 6" id="KW-0067">ATP-binding</keyword>
<protein>
    <recommendedName>
        <fullName evidence="6">ATP-dependent Clp protease ATP-binding subunit ClpX</fullName>
    </recommendedName>
</protein>
<dbReference type="HAMAP" id="MF_00175">
    <property type="entry name" value="ClpX"/>
    <property type="match status" value="1"/>
</dbReference>
<evidence type="ECO:0000313" key="10">
    <source>
        <dbReference type="Proteomes" id="UP000191980"/>
    </source>
</evidence>
<comment type="similarity">
    <text evidence="6 7">Belongs to the ClpX chaperone family.</text>
</comment>
<dbReference type="Pfam" id="PF07724">
    <property type="entry name" value="AAA_2"/>
    <property type="match status" value="1"/>
</dbReference>
<dbReference type="CDD" id="cd19497">
    <property type="entry name" value="RecA-like_ClpX"/>
    <property type="match status" value="1"/>
</dbReference>
<keyword evidence="10" id="KW-1185">Reference proteome</keyword>
<dbReference type="GO" id="GO:0051082">
    <property type="term" value="F:unfolded protein binding"/>
    <property type="evidence" value="ECO:0007669"/>
    <property type="project" value="UniProtKB-UniRule"/>
</dbReference>
<dbReference type="NCBIfam" id="NF003745">
    <property type="entry name" value="PRK05342.1"/>
    <property type="match status" value="1"/>
</dbReference>
<dbReference type="Gene3D" id="1.10.8.60">
    <property type="match status" value="1"/>
</dbReference>
<dbReference type="AlphaFoldDB" id="A0A1V8M1Y7"/>
<dbReference type="InterPro" id="IPR046425">
    <property type="entry name" value="ClpX_bact"/>
</dbReference>
<dbReference type="InterPro" id="IPR003959">
    <property type="entry name" value="ATPase_AAA_core"/>
</dbReference>
<dbReference type="GO" id="GO:0051603">
    <property type="term" value="P:proteolysis involved in protein catabolic process"/>
    <property type="evidence" value="ECO:0007669"/>
    <property type="project" value="TreeGrafter"/>
</dbReference>
<dbReference type="GO" id="GO:0005524">
    <property type="term" value="F:ATP binding"/>
    <property type="evidence" value="ECO:0007669"/>
    <property type="project" value="UniProtKB-UniRule"/>
</dbReference>
<dbReference type="SMART" id="SM00382">
    <property type="entry name" value="AAA"/>
    <property type="match status" value="1"/>
</dbReference>
<dbReference type="GO" id="GO:0008270">
    <property type="term" value="F:zinc ion binding"/>
    <property type="evidence" value="ECO:0007669"/>
    <property type="project" value="UniProtKB-UniRule"/>
</dbReference>
<dbReference type="SMART" id="SM01086">
    <property type="entry name" value="ClpB_D2-small"/>
    <property type="match status" value="1"/>
</dbReference>
<dbReference type="PANTHER" id="PTHR48102:SF7">
    <property type="entry name" value="ATP-DEPENDENT CLP PROTEASE ATP-BINDING SUBUNIT CLPX-LIKE, MITOCHONDRIAL"/>
    <property type="match status" value="1"/>
</dbReference>
<evidence type="ECO:0000259" key="8">
    <source>
        <dbReference type="PROSITE" id="PS51902"/>
    </source>
</evidence>
<feature type="binding site" evidence="6 7">
    <location>
        <position position="31"/>
    </location>
    <ligand>
        <name>Zn(2+)</name>
        <dbReference type="ChEBI" id="CHEBI:29105"/>
    </ligand>
</feature>
<dbReference type="NCBIfam" id="TIGR00382">
    <property type="entry name" value="clpX"/>
    <property type="match status" value="1"/>
</dbReference>
<dbReference type="Pfam" id="PF10431">
    <property type="entry name" value="ClpB_D2-small"/>
    <property type="match status" value="1"/>
</dbReference>
<dbReference type="InterPro" id="IPR004487">
    <property type="entry name" value="Clp_protease_ATP-bd_su_ClpX"/>
</dbReference>
<comment type="function">
    <text evidence="6">ATP-dependent specificity component of the Clp protease. It directs the protease to specific substrates. Can perform chaperone functions in the absence of ClpP.</text>
</comment>
<proteinExistence type="inferred from homology"/>
<dbReference type="GO" id="GO:0046983">
    <property type="term" value="F:protein dimerization activity"/>
    <property type="evidence" value="ECO:0007669"/>
    <property type="project" value="UniProtKB-UniRule"/>
</dbReference>
<reference evidence="9 10" key="1">
    <citation type="submission" date="2015-12" db="EMBL/GenBank/DDBJ databases">
        <authorList>
            <person name="Shamseldin A."/>
            <person name="Moawad H."/>
            <person name="Abd El-Rahim W.M."/>
            <person name="Sadowsky M.J."/>
        </authorList>
    </citation>
    <scope>NUCLEOTIDE SEQUENCE [LARGE SCALE GENOMIC DNA]</scope>
    <source>
        <strain evidence="9 10">WF1</strain>
    </source>
</reference>
<dbReference type="PROSITE" id="PS51902">
    <property type="entry name" value="CLPX_ZB"/>
    <property type="match status" value="1"/>
</dbReference>
<dbReference type="STRING" id="1420851.AU255_15045"/>
<comment type="subunit">
    <text evidence="6">Component of the ClpX-ClpP complex. Forms a hexameric ring that, in the presence of ATP, binds to fourteen ClpP subunits assembled into a disk-like structure with a central cavity, resembling the structure of eukaryotic proteasomes.</text>
</comment>
<dbReference type="Proteomes" id="UP000191980">
    <property type="component" value="Unassembled WGS sequence"/>
</dbReference>
<dbReference type="Gene3D" id="3.40.50.300">
    <property type="entry name" value="P-loop containing nucleotide triphosphate hydrolases"/>
    <property type="match status" value="1"/>
</dbReference>
<evidence type="ECO:0000256" key="5">
    <source>
        <dbReference type="ARBA" id="ARBA00023186"/>
    </source>
</evidence>
<gene>
    <name evidence="6" type="primary">clpX</name>
    <name evidence="9" type="ORF">AU255_15045</name>
</gene>
<dbReference type="FunFam" id="1.10.8.60:FF:000002">
    <property type="entry name" value="ATP-dependent Clp protease ATP-binding subunit ClpX"/>
    <property type="match status" value="1"/>
</dbReference>
<feature type="domain" description="ClpX-type ZB" evidence="8">
    <location>
        <begin position="1"/>
        <end position="50"/>
    </location>
</feature>
<keyword evidence="9" id="KW-0378">Hydrolase</keyword>
<evidence type="ECO:0000256" key="7">
    <source>
        <dbReference type="PROSITE-ProRule" id="PRU01250"/>
    </source>
</evidence>
<evidence type="ECO:0000256" key="4">
    <source>
        <dbReference type="ARBA" id="ARBA00022840"/>
    </source>
</evidence>
<dbReference type="SUPFAM" id="SSF57716">
    <property type="entry name" value="Glucocorticoid receptor-like (DNA-binding domain)"/>
    <property type="match status" value="1"/>
</dbReference>
<sequence length="426" mass="46483">MAEKELKHCSFCDLEQAPSAPLIAGTNGYICEACVVLASQVVSSWGRKKALQEIQGPLSKPREIKQKLDDYVIGQDLAKEILSVAVYNHYKRLKFESGESGLGNASENIEIGKSNVLLIGPSGTGKTLLASTLAKIVGVPFVVADATTLTQAGYVGDDVENILVRLLDTAEGNIGKAEWGMVYIDEIDKIARSSEQSFGARDVSGEGVQQALLRLVEGSQVKVSSKGRRKDNDSSDQVLIDTRNILFIAGGAFPGLEKHVQKRLLPKDSAIGFHAAVSNSEIKPDLESMLNATEPDDLKRFGLIPEFIGRFPILAPLEPLDIDALIQILTEPKNALVKQYHQLFAYEGVELDFEQPALVAIAERALARDTGARGLRSIMEQILRKTMFELPSCEGIERCVINEDVIKCDGEIELIKREAPKQEAAQ</sequence>
<dbReference type="PANTHER" id="PTHR48102">
    <property type="entry name" value="ATP-DEPENDENT CLP PROTEASE ATP-BINDING SUBUNIT CLPX-LIKE, MITOCHONDRIAL-RELATED"/>
    <property type="match status" value="1"/>
</dbReference>
<feature type="binding site" evidence="6 7">
    <location>
        <position position="9"/>
    </location>
    <ligand>
        <name>Zn(2+)</name>
        <dbReference type="ChEBI" id="CHEBI:29105"/>
    </ligand>
</feature>
<dbReference type="SMART" id="SM00994">
    <property type="entry name" value="zf-C4_ClpX"/>
    <property type="match status" value="1"/>
</dbReference>
<feature type="binding site" evidence="6 7">
    <location>
        <position position="34"/>
    </location>
    <ligand>
        <name>Zn(2+)</name>
        <dbReference type="ChEBI" id="CHEBI:29105"/>
    </ligand>
</feature>
<dbReference type="EMBL" id="LPUF01000003">
    <property type="protein sequence ID" value="OQK15542.1"/>
    <property type="molecule type" value="Genomic_DNA"/>
</dbReference>
<feature type="binding site" evidence="6 7">
    <location>
        <position position="12"/>
    </location>
    <ligand>
        <name>Zn(2+)</name>
        <dbReference type="ChEBI" id="CHEBI:29105"/>
    </ligand>
</feature>
<dbReference type="InterPro" id="IPR027417">
    <property type="entry name" value="P-loop_NTPase"/>
</dbReference>
<feature type="binding site" evidence="6">
    <location>
        <begin position="121"/>
        <end position="128"/>
    </location>
    <ligand>
        <name>ATP</name>
        <dbReference type="ChEBI" id="CHEBI:30616"/>
    </ligand>
</feature>
<organism evidence="9 10">
    <name type="scientific">Methyloprofundus sedimenti</name>
    <dbReference type="NCBI Taxonomy" id="1420851"/>
    <lineage>
        <taxon>Bacteria</taxon>
        <taxon>Pseudomonadati</taxon>
        <taxon>Pseudomonadota</taxon>
        <taxon>Gammaproteobacteria</taxon>
        <taxon>Methylococcales</taxon>
        <taxon>Methylococcaceae</taxon>
        <taxon>Methyloprofundus</taxon>
    </lineage>
</organism>
<dbReference type="RefSeq" id="WP_080523786.1">
    <property type="nucleotide sequence ID" value="NZ_LPUF01000003.1"/>
</dbReference>
<evidence type="ECO:0000256" key="1">
    <source>
        <dbReference type="ARBA" id="ARBA00022723"/>
    </source>
</evidence>
<keyword evidence="9" id="KW-0645">Protease</keyword>